<evidence type="ECO:0000259" key="2">
    <source>
        <dbReference type="PROSITE" id="PS51898"/>
    </source>
</evidence>
<dbReference type="Proteomes" id="UP000868349">
    <property type="component" value="Unassembled WGS sequence"/>
</dbReference>
<dbReference type="GO" id="GO:0006310">
    <property type="term" value="P:DNA recombination"/>
    <property type="evidence" value="ECO:0007669"/>
    <property type="project" value="UniProtKB-KW"/>
</dbReference>
<gene>
    <name evidence="3" type="ORF">AJR17_006925</name>
</gene>
<dbReference type="SUPFAM" id="SSF56349">
    <property type="entry name" value="DNA breaking-rejoining enzymes"/>
    <property type="match status" value="1"/>
</dbReference>
<dbReference type="AlphaFoldDB" id="A0A1S9JJ98"/>
<comment type="caution">
    <text evidence="3">The sequence shown here is derived from an EMBL/GenBank/DDBJ whole genome shotgun (WGS) entry which is preliminary data.</text>
</comment>
<protein>
    <recommendedName>
        <fullName evidence="2">Tyr recombinase domain-containing protein</fullName>
    </recommendedName>
</protein>
<dbReference type="InterPro" id="IPR002104">
    <property type="entry name" value="Integrase_catalytic"/>
</dbReference>
<feature type="domain" description="Tyr recombinase" evidence="2">
    <location>
        <begin position="1"/>
        <end position="59"/>
    </location>
</feature>
<dbReference type="InterPro" id="IPR013762">
    <property type="entry name" value="Integrase-like_cat_sf"/>
</dbReference>
<dbReference type="GO" id="GO:0015074">
    <property type="term" value="P:DNA integration"/>
    <property type="evidence" value="ECO:0007669"/>
    <property type="project" value="InterPro"/>
</dbReference>
<sequence length="59" mass="6609">MNPGEIHKLHSAVFKVPHPERNHCLLLMGYLHGVQASELLGIKLSDIDLQAGNLNIRRL</sequence>
<evidence type="ECO:0000256" key="1">
    <source>
        <dbReference type="ARBA" id="ARBA00023172"/>
    </source>
</evidence>
<dbReference type="GO" id="GO:0003677">
    <property type="term" value="F:DNA binding"/>
    <property type="evidence" value="ECO:0007669"/>
    <property type="project" value="InterPro"/>
</dbReference>
<evidence type="ECO:0000313" key="3">
    <source>
        <dbReference type="EMBL" id="OOO82839.1"/>
    </source>
</evidence>
<name>A0A1S9JJ98_SHIBO</name>
<accession>A0A1S9JJ98</accession>
<dbReference type="InterPro" id="IPR011010">
    <property type="entry name" value="DNA_brk_join_enz"/>
</dbReference>
<reference evidence="3" key="1">
    <citation type="submission" date="2017-02" db="EMBL/GenBank/DDBJ databases">
        <title>Shigella draft genomes.</title>
        <authorList>
            <person name="Weis A.M."/>
            <person name="Weimer B.C."/>
            <person name="Gilpin B."/>
        </authorList>
    </citation>
    <scope>NUCLEOTIDE SEQUENCE [LARGE SCALE GENOMIC DNA]</scope>
    <source>
        <strain evidence="3">BCW_4868</strain>
    </source>
</reference>
<dbReference type="EMBL" id="MSJS02000024">
    <property type="protein sequence ID" value="OOO82839.1"/>
    <property type="molecule type" value="Genomic_DNA"/>
</dbReference>
<organism evidence="3">
    <name type="scientific">Shigella boydii</name>
    <dbReference type="NCBI Taxonomy" id="621"/>
    <lineage>
        <taxon>Bacteria</taxon>
        <taxon>Pseudomonadati</taxon>
        <taxon>Pseudomonadota</taxon>
        <taxon>Gammaproteobacteria</taxon>
        <taxon>Enterobacterales</taxon>
        <taxon>Enterobacteriaceae</taxon>
        <taxon>Shigella</taxon>
    </lineage>
</organism>
<dbReference type="PROSITE" id="PS51898">
    <property type="entry name" value="TYR_RECOMBINASE"/>
    <property type="match status" value="1"/>
</dbReference>
<proteinExistence type="predicted"/>
<dbReference type="Gene3D" id="1.10.443.10">
    <property type="entry name" value="Intergrase catalytic core"/>
    <property type="match status" value="1"/>
</dbReference>
<keyword evidence="1" id="KW-0233">DNA recombination</keyword>